<dbReference type="PANTHER" id="PTHR46093:SF18">
    <property type="entry name" value="FIBRONECTIN TYPE-III DOMAIN-CONTAINING PROTEIN"/>
    <property type="match status" value="1"/>
</dbReference>
<dbReference type="InterPro" id="IPR056737">
    <property type="entry name" value="Beta-prop_ATRN-MKLN-like"/>
</dbReference>
<feature type="non-terminal residue" evidence="5">
    <location>
        <position position="1"/>
    </location>
</feature>
<dbReference type="SUPFAM" id="SSF117281">
    <property type="entry name" value="Kelch motif"/>
    <property type="match status" value="1"/>
</dbReference>
<dbReference type="Gene3D" id="2.120.10.80">
    <property type="entry name" value="Kelch-type beta propeller"/>
    <property type="match status" value="2"/>
</dbReference>
<keyword evidence="2" id="KW-0677">Repeat</keyword>
<proteinExistence type="predicted"/>
<feature type="compositionally biased region" description="Low complexity" evidence="3">
    <location>
        <begin position="19"/>
        <end position="29"/>
    </location>
</feature>
<protein>
    <recommendedName>
        <fullName evidence="4">Attractin/MKLN-like beta-propeller domain-containing protein</fullName>
    </recommendedName>
</protein>
<evidence type="ECO:0000313" key="6">
    <source>
        <dbReference type="Proteomes" id="UP001558652"/>
    </source>
</evidence>
<dbReference type="EMBL" id="JBFDAA010000010">
    <property type="protein sequence ID" value="KAL1124701.1"/>
    <property type="molecule type" value="Genomic_DNA"/>
</dbReference>
<keyword evidence="6" id="KW-1185">Reference proteome</keyword>
<feature type="compositionally biased region" description="Basic and acidic residues" evidence="3">
    <location>
        <begin position="7"/>
        <end position="18"/>
    </location>
</feature>
<evidence type="ECO:0000256" key="3">
    <source>
        <dbReference type="SAM" id="MobiDB-lite"/>
    </source>
</evidence>
<sequence length="470" mass="51942">QKRASRVHRDAETTEDKSSNTSSTRPSPRYAHAASEYPGGLVIFGGKLDDGSLSNDLWLYEVKTGIWSQRAVLSKIHPPPLARHTITLVPDGSLYVIGGSVSSGQFSSKVFRIKLTTVGGDENWEEINPRGGKELDVRVVAHTSVYSSGSLLVYGGIVASVARFSKLSDRIFAFHLASRHWAEIHYPRAQLRDTYVPRERAFHTATVVGIYMVVFGGYTHRHNKEEICYDNQLYLYHLGCHTWVNHDILGPIDTASRYPKRQGVFAHAAALMNGNTLLLVGGYHGNVNSDLLAFTLPPTLASRQGEKYEPEQMCNRHRGLLECTVDPECGWCPSDEVCYGRTLGANCTTNLQTTRCPGICPGLTHCHACLLHGNNLPSSSPASVAHKLNLGQCNWCVHNARCHPKNDNFGVCGLREDTPSQVPGWWGEKGVEVTDPAQCSVVDRRPGLTFIKYKHPANWSHPDYVSSLNI</sequence>
<dbReference type="Pfam" id="PF24981">
    <property type="entry name" value="Beta-prop_ATRN-LZTR1"/>
    <property type="match status" value="1"/>
</dbReference>
<dbReference type="PANTHER" id="PTHR46093">
    <property type="entry name" value="ACYL-COA-BINDING DOMAIN-CONTAINING PROTEIN 5"/>
    <property type="match status" value="1"/>
</dbReference>
<organism evidence="5 6">
    <name type="scientific">Ranatra chinensis</name>
    <dbReference type="NCBI Taxonomy" id="642074"/>
    <lineage>
        <taxon>Eukaryota</taxon>
        <taxon>Metazoa</taxon>
        <taxon>Ecdysozoa</taxon>
        <taxon>Arthropoda</taxon>
        <taxon>Hexapoda</taxon>
        <taxon>Insecta</taxon>
        <taxon>Pterygota</taxon>
        <taxon>Neoptera</taxon>
        <taxon>Paraneoptera</taxon>
        <taxon>Hemiptera</taxon>
        <taxon>Heteroptera</taxon>
        <taxon>Panheteroptera</taxon>
        <taxon>Nepomorpha</taxon>
        <taxon>Nepidae</taxon>
        <taxon>Ranatrinae</taxon>
        <taxon>Ranatra</taxon>
    </lineage>
</organism>
<gene>
    <name evidence="5" type="ORF">AAG570_001325</name>
</gene>
<reference evidence="5 6" key="1">
    <citation type="submission" date="2024-07" db="EMBL/GenBank/DDBJ databases">
        <title>Chromosome-level genome assembly of the water stick insect Ranatra chinensis (Heteroptera: Nepidae).</title>
        <authorList>
            <person name="Liu X."/>
        </authorList>
    </citation>
    <scope>NUCLEOTIDE SEQUENCE [LARGE SCALE GENOMIC DNA]</scope>
    <source>
        <strain evidence="5">Cailab_2021Rc</strain>
        <tissue evidence="5">Muscle</tissue>
    </source>
</reference>
<comment type="caution">
    <text evidence="5">The sequence shown here is derived from an EMBL/GenBank/DDBJ whole genome shotgun (WGS) entry which is preliminary data.</text>
</comment>
<name>A0ABD0YBT5_9HEMI</name>
<evidence type="ECO:0000259" key="4">
    <source>
        <dbReference type="Pfam" id="PF24981"/>
    </source>
</evidence>
<accession>A0ABD0YBT5</accession>
<feature type="region of interest" description="Disordered" evidence="3">
    <location>
        <begin position="1"/>
        <end position="31"/>
    </location>
</feature>
<evidence type="ECO:0000313" key="5">
    <source>
        <dbReference type="EMBL" id="KAL1124701.1"/>
    </source>
</evidence>
<feature type="domain" description="Attractin/MKLN-like beta-propeller" evidence="4">
    <location>
        <begin position="12"/>
        <end position="292"/>
    </location>
</feature>
<evidence type="ECO:0000256" key="2">
    <source>
        <dbReference type="ARBA" id="ARBA00022737"/>
    </source>
</evidence>
<evidence type="ECO:0000256" key="1">
    <source>
        <dbReference type="ARBA" id="ARBA00022441"/>
    </source>
</evidence>
<dbReference type="AlphaFoldDB" id="A0ABD0YBT5"/>
<dbReference type="InterPro" id="IPR015915">
    <property type="entry name" value="Kelch-typ_b-propeller"/>
</dbReference>
<keyword evidence="1" id="KW-0880">Kelch repeat</keyword>
<dbReference type="Proteomes" id="UP001558652">
    <property type="component" value="Unassembled WGS sequence"/>
</dbReference>